<dbReference type="AlphaFoldDB" id="A0A7S4MR32"/>
<accession>A0A7S4MR32</accession>
<organism evidence="1">
    <name type="scientific">Odontella aurita</name>
    <dbReference type="NCBI Taxonomy" id="265563"/>
    <lineage>
        <taxon>Eukaryota</taxon>
        <taxon>Sar</taxon>
        <taxon>Stramenopiles</taxon>
        <taxon>Ochrophyta</taxon>
        <taxon>Bacillariophyta</taxon>
        <taxon>Mediophyceae</taxon>
        <taxon>Biddulphiophycidae</taxon>
        <taxon>Eupodiscales</taxon>
        <taxon>Odontellaceae</taxon>
        <taxon>Odontella</taxon>
    </lineage>
</organism>
<proteinExistence type="predicted"/>
<sequence length="220" mass="24613">MGNAAHMKDNLKDFQCAFTRAIVKLVSTLQDDQTIGKICSKYLMSRVPFRMLAGIITNFNEEFCTDPFPWSSSLTNAVDDATTKSMIALLGNCDSLPDCAFLQATLPEGMNGFGPCTPHRSAITAFVITIARCIRCGVLGVRLNGTVHKCSEVIRRTHTNWCLSASPLLKLHWRLATDIATKLPRPKQPKYTDLQDHITLYHLLASLQHRLTRLESDQDY</sequence>
<evidence type="ECO:0000313" key="1">
    <source>
        <dbReference type="EMBL" id="CAE2237916.1"/>
    </source>
</evidence>
<gene>
    <name evidence="1" type="ORF">OAUR00152_LOCUS14622</name>
</gene>
<protein>
    <submittedName>
        <fullName evidence="1">Uncharacterized protein</fullName>
    </submittedName>
</protein>
<dbReference type="EMBL" id="HBKQ01021563">
    <property type="protein sequence ID" value="CAE2237916.1"/>
    <property type="molecule type" value="Transcribed_RNA"/>
</dbReference>
<name>A0A7S4MR32_9STRA</name>
<reference evidence="1" key="1">
    <citation type="submission" date="2021-01" db="EMBL/GenBank/DDBJ databases">
        <authorList>
            <person name="Corre E."/>
            <person name="Pelletier E."/>
            <person name="Niang G."/>
            <person name="Scheremetjew M."/>
            <person name="Finn R."/>
            <person name="Kale V."/>
            <person name="Holt S."/>
            <person name="Cochrane G."/>
            <person name="Meng A."/>
            <person name="Brown T."/>
            <person name="Cohen L."/>
        </authorList>
    </citation>
    <scope>NUCLEOTIDE SEQUENCE</scope>
    <source>
        <strain evidence="1">Isolate 1302-5</strain>
    </source>
</reference>